<evidence type="ECO:0000313" key="2">
    <source>
        <dbReference type="WBParaSite" id="JU765_v2.g10604.t1"/>
    </source>
</evidence>
<dbReference type="Proteomes" id="UP000887576">
    <property type="component" value="Unplaced"/>
</dbReference>
<evidence type="ECO:0000313" key="1">
    <source>
        <dbReference type="Proteomes" id="UP000887576"/>
    </source>
</evidence>
<proteinExistence type="predicted"/>
<name>A0AC34PW81_9BILA</name>
<sequence length="302" mass="33240">MPSSLSKDHICPIDELYKRFGTDPVKGLTAAEAEAKLVRNGKNKLTPPKAKPKWLLFIINLFGGFNLLLWIGAGASEVSYIIERFQKPNDFKNDNLYLGIILAFVVTITGIFQYFQEMKSSDIMKGFNEMASPMAHVIRDGHVQEIKCEDIVIGEIVEINGGDKVPADMRIIESRGLKVDNSTLTGENEPVSKSPEKTSDNPLETKNLMFFGTNVVEGNGKGLVFLTGDHTYMGKLAGLTMNVTSGKTPIRKEMDNFIKIIGCVAVGIGVIFFAIALIYQYNFLEALLFLIGIIVANVPEGI</sequence>
<organism evidence="1 2">
    <name type="scientific">Panagrolaimus sp. JU765</name>
    <dbReference type="NCBI Taxonomy" id="591449"/>
    <lineage>
        <taxon>Eukaryota</taxon>
        <taxon>Metazoa</taxon>
        <taxon>Ecdysozoa</taxon>
        <taxon>Nematoda</taxon>
        <taxon>Chromadorea</taxon>
        <taxon>Rhabditida</taxon>
        <taxon>Tylenchina</taxon>
        <taxon>Panagrolaimomorpha</taxon>
        <taxon>Panagrolaimoidea</taxon>
        <taxon>Panagrolaimidae</taxon>
        <taxon>Panagrolaimus</taxon>
    </lineage>
</organism>
<protein>
    <submittedName>
        <fullName evidence="2">Cation-transporting P-type ATPase N-terminal domain-containing protein</fullName>
    </submittedName>
</protein>
<accession>A0AC34PW81</accession>
<dbReference type="WBParaSite" id="JU765_v2.g10604.t1">
    <property type="protein sequence ID" value="JU765_v2.g10604.t1"/>
    <property type="gene ID" value="JU765_v2.g10604"/>
</dbReference>
<reference evidence="2" key="1">
    <citation type="submission" date="2022-11" db="UniProtKB">
        <authorList>
            <consortium name="WormBaseParasite"/>
        </authorList>
    </citation>
    <scope>IDENTIFICATION</scope>
</reference>